<keyword evidence="2" id="KW-1185">Reference proteome</keyword>
<sequence length="196" mass="20480">MTFPAPSDTGRLDQHRAVRRVPWQVVRQAGRVSEAELRGLVKWSVQDAPPEARAGRVLGTVLHAVSAVVTLGADAAVGARRPTWTVPADPAAYLDLGVVRLHWPASGPGELVAASREGVWAVAPGRPPRALPVGSWQVVRAVPDTGSRRPRQAGAPWQLEVTDGTSTGTLAGAWLALAWIGSVAGWPVPADPGAGT</sequence>
<gene>
    <name evidence="1" type="ORF">SAMN05660209_02686</name>
</gene>
<organism evidence="1 2">
    <name type="scientific">Geodermatophilus africanus</name>
    <dbReference type="NCBI Taxonomy" id="1137993"/>
    <lineage>
        <taxon>Bacteria</taxon>
        <taxon>Bacillati</taxon>
        <taxon>Actinomycetota</taxon>
        <taxon>Actinomycetes</taxon>
        <taxon>Geodermatophilales</taxon>
        <taxon>Geodermatophilaceae</taxon>
        <taxon>Geodermatophilus</taxon>
    </lineage>
</organism>
<dbReference type="AlphaFoldDB" id="A0A1H3J7L8"/>
<proteinExistence type="predicted"/>
<name>A0A1H3J7L8_9ACTN</name>
<protein>
    <submittedName>
        <fullName evidence="1">Uncharacterized protein</fullName>
    </submittedName>
</protein>
<evidence type="ECO:0000313" key="2">
    <source>
        <dbReference type="Proteomes" id="UP000198921"/>
    </source>
</evidence>
<dbReference type="EMBL" id="FNOT01000006">
    <property type="protein sequence ID" value="SDY35926.1"/>
    <property type="molecule type" value="Genomic_DNA"/>
</dbReference>
<dbReference type="Proteomes" id="UP000198921">
    <property type="component" value="Unassembled WGS sequence"/>
</dbReference>
<evidence type="ECO:0000313" key="1">
    <source>
        <dbReference type="EMBL" id="SDY35926.1"/>
    </source>
</evidence>
<reference evidence="2" key="1">
    <citation type="submission" date="2016-10" db="EMBL/GenBank/DDBJ databases">
        <authorList>
            <person name="Varghese N."/>
            <person name="Submissions S."/>
        </authorList>
    </citation>
    <scope>NUCLEOTIDE SEQUENCE [LARGE SCALE GENOMIC DNA]</scope>
    <source>
        <strain evidence="2">DSM 45422</strain>
    </source>
</reference>
<accession>A0A1H3J7L8</accession>